<evidence type="ECO:0000256" key="4">
    <source>
        <dbReference type="SAM" id="Phobius"/>
    </source>
</evidence>
<gene>
    <name evidence="6" type="ORF">WN51_03964</name>
</gene>
<feature type="region of interest" description="Disordered" evidence="3">
    <location>
        <begin position="259"/>
        <end position="292"/>
    </location>
</feature>
<dbReference type="InterPro" id="IPR036028">
    <property type="entry name" value="SH3-like_dom_sf"/>
</dbReference>
<dbReference type="SMART" id="SM00326">
    <property type="entry name" value="SH3"/>
    <property type="match status" value="1"/>
</dbReference>
<sequence>METQNVNKQTNLKASTCYILLIVNILFATIAGDLKRRHSWSSEVDNHPAETEAVATPGGDPAGASSDEEDGASYKLKISDSMRKRYNKVCSTLQSTSTLKISLRETISQSPINPPAVAVDVVPRRVMFSYEFPKAFHSSLLNISYVSSLEIKIPNERSSNILNRYVKDECFTPSTPLQRSSSLTNQSAISDRLKNPLCLLAMELASTDGFHPRKNTSELCTPLRLKNCAFQQSTGYDLAEHGCSVQTVDLVADCPLQVVTPSSRSPSPPRSPTPATPSTPLAPPRSMGQRPSTLLRPKISLTWVLRGQQQPASNNNHSTANGNAGGNGDREALSRDSKERSSKRSVKSVKEKDSGKENVDAEKREKKILHRIEKIERTEKVEAQEKSVDKEILVNERSLDSPLEKQSEKEFSGLKETKEKEKVKRAVSEPSLVSRESTSTPSGREKHRHRRTKRSHKPRPPSRFGYEIADLDAYLTKYEKKYFSVRKCFVETNSNLFLLEINDTLVVTASIEKPANIPVVLSFPSVLYQTQGGTQDEMALPLGTVVNAVFKNQTWLYVQTPHGQEGYVGYAACLPLGILPQPTRGPCWEDSTDVFPRPLGNMTDAEKLRDTRSECGARGRNPRVRRGSRDAVSACGERSVDRLYLRAAANARTKGSRHTLLVIRSDYEGQGGNALSVSKGDVVALLSDHVSDWFWVRSRDGREGFIPAVIAGHGFL</sequence>
<protein>
    <recommendedName>
        <fullName evidence="5">SH3 domain-containing protein</fullName>
    </recommendedName>
</protein>
<feature type="region of interest" description="Disordered" evidence="3">
    <location>
        <begin position="307"/>
        <end position="362"/>
    </location>
</feature>
<feature type="compositionally biased region" description="Basic and acidic residues" evidence="3">
    <location>
        <begin position="328"/>
        <end position="362"/>
    </location>
</feature>
<organism evidence="6 7">
    <name type="scientific">Melipona quadrifasciata</name>
    <dbReference type="NCBI Taxonomy" id="166423"/>
    <lineage>
        <taxon>Eukaryota</taxon>
        <taxon>Metazoa</taxon>
        <taxon>Ecdysozoa</taxon>
        <taxon>Arthropoda</taxon>
        <taxon>Hexapoda</taxon>
        <taxon>Insecta</taxon>
        <taxon>Pterygota</taxon>
        <taxon>Neoptera</taxon>
        <taxon>Endopterygota</taxon>
        <taxon>Hymenoptera</taxon>
        <taxon>Apocrita</taxon>
        <taxon>Aculeata</taxon>
        <taxon>Apoidea</taxon>
        <taxon>Anthophila</taxon>
        <taxon>Apidae</taxon>
        <taxon>Melipona</taxon>
    </lineage>
</organism>
<feature type="compositionally biased region" description="Basic and acidic residues" evidence="3">
    <location>
        <begin position="401"/>
        <end position="427"/>
    </location>
</feature>
<name>A0A0N0U3D6_9HYME</name>
<evidence type="ECO:0000313" key="6">
    <source>
        <dbReference type="EMBL" id="KOX68478.1"/>
    </source>
</evidence>
<feature type="region of interest" description="Disordered" evidence="3">
    <location>
        <begin position="401"/>
        <end position="462"/>
    </location>
</feature>
<accession>A0A0N0U3D6</accession>
<dbReference type="EMBL" id="KQ435922">
    <property type="protein sequence ID" value="KOX68478.1"/>
    <property type="molecule type" value="Genomic_DNA"/>
</dbReference>
<feature type="region of interest" description="Disordered" evidence="3">
    <location>
        <begin position="42"/>
        <end position="73"/>
    </location>
</feature>
<evidence type="ECO:0000256" key="2">
    <source>
        <dbReference type="PROSITE-ProRule" id="PRU00192"/>
    </source>
</evidence>
<dbReference type="PROSITE" id="PS50002">
    <property type="entry name" value="SH3"/>
    <property type="match status" value="1"/>
</dbReference>
<evidence type="ECO:0000313" key="7">
    <source>
        <dbReference type="Proteomes" id="UP000053105"/>
    </source>
</evidence>
<feature type="transmembrane region" description="Helical" evidence="4">
    <location>
        <begin position="12"/>
        <end position="32"/>
    </location>
</feature>
<dbReference type="Gene3D" id="2.30.30.40">
    <property type="entry name" value="SH3 Domains"/>
    <property type="match status" value="1"/>
</dbReference>
<keyword evidence="4" id="KW-1133">Transmembrane helix</keyword>
<keyword evidence="4" id="KW-0472">Membrane</keyword>
<dbReference type="CDD" id="cd00174">
    <property type="entry name" value="SH3"/>
    <property type="match status" value="1"/>
</dbReference>
<dbReference type="Pfam" id="PF00018">
    <property type="entry name" value="SH3_1"/>
    <property type="match status" value="1"/>
</dbReference>
<dbReference type="AlphaFoldDB" id="A0A0N0U3D6"/>
<dbReference type="InterPro" id="IPR001452">
    <property type="entry name" value="SH3_domain"/>
</dbReference>
<dbReference type="OrthoDB" id="6415921at2759"/>
<evidence type="ECO:0000259" key="5">
    <source>
        <dbReference type="PROSITE" id="PS50002"/>
    </source>
</evidence>
<dbReference type="SUPFAM" id="SSF50044">
    <property type="entry name" value="SH3-domain"/>
    <property type="match status" value="1"/>
</dbReference>
<proteinExistence type="predicted"/>
<feature type="domain" description="SH3" evidence="5">
    <location>
        <begin position="656"/>
        <end position="716"/>
    </location>
</feature>
<feature type="compositionally biased region" description="Pro residues" evidence="3">
    <location>
        <begin position="266"/>
        <end position="283"/>
    </location>
</feature>
<keyword evidence="7" id="KW-1185">Reference proteome</keyword>
<feature type="compositionally biased region" description="Polar residues" evidence="3">
    <location>
        <begin position="307"/>
        <end position="322"/>
    </location>
</feature>
<keyword evidence="4" id="KW-0812">Transmembrane</keyword>
<dbReference type="Proteomes" id="UP000053105">
    <property type="component" value="Unassembled WGS sequence"/>
</dbReference>
<feature type="compositionally biased region" description="Basic residues" evidence="3">
    <location>
        <begin position="445"/>
        <end position="460"/>
    </location>
</feature>
<dbReference type="STRING" id="166423.A0A0N0U3D6"/>
<reference evidence="6 7" key="1">
    <citation type="submission" date="2015-07" db="EMBL/GenBank/DDBJ databases">
        <title>The genome of Melipona quadrifasciata.</title>
        <authorList>
            <person name="Pan H."/>
            <person name="Kapheim K."/>
        </authorList>
    </citation>
    <scope>NUCLEOTIDE SEQUENCE [LARGE SCALE GENOMIC DNA]</scope>
    <source>
        <strain evidence="6">0111107301</strain>
        <tissue evidence="6">Whole body</tissue>
    </source>
</reference>
<evidence type="ECO:0000256" key="1">
    <source>
        <dbReference type="ARBA" id="ARBA00022443"/>
    </source>
</evidence>
<evidence type="ECO:0000256" key="3">
    <source>
        <dbReference type="SAM" id="MobiDB-lite"/>
    </source>
</evidence>
<keyword evidence="1 2" id="KW-0728">SH3 domain</keyword>